<dbReference type="Pfam" id="PF00196">
    <property type="entry name" value="GerE"/>
    <property type="match status" value="1"/>
</dbReference>
<protein>
    <recommendedName>
        <fullName evidence="4">HTH luxR-type domain-containing protein</fullName>
    </recommendedName>
</protein>
<dbReference type="GO" id="GO:0003677">
    <property type="term" value="F:DNA binding"/>
    <property type="evidence" value="ECO:0007669"/>
    <property type="project" value="UniProtKB-KW"/>
</dbReference>
<dbReference type="GO" id="GO:0006355">
    <property type="term" value="P:regulation of DNA-templated transcription"/>
    <property type="evidence" value="ECO:0007669"/>
    <property type="project" value="InterPro"/>
</dbReference>
<accession>A0A918UEX5</accession>
<dbReference type="SMART" id="SM00421">
    <property type="entry name" value="HTH_LUXR"/>
    <property type="match status" value="1"/>
</dbReference>
<reference evidence="5" key="2">
    <citation type="submission" date="2020-09" db="EMBL/GenBank/DDBJ databases">
        <authorList>
            <person name="Sun Q."/>
            <person name="Kim S."/>
        </authorList>
    </citation>
    <scope>NUCLEOTIDE SEQUENCE</scope>
    <source>
        <strain evidence="5">KCTC 32255</strain>
    </source>
</reference>
<gene>
    <name evidence="5" type="ORF">GCM10011614_11140</name>
</gene>
<evidence type="ECO:0000256" key="2">
    <source>
        <dbReference type="ARBA" id="ARBA00023125"/>
    </source>
</evidence>
<dbReference type="RefSeq" id="WP_189620119.1">
    <property type="nucleotide sequence ID" value="NZ_BMZA01000002.1"/>
</dbReference>
<feature type="domain" description="HTH luxR-type" evidence="4">
    <location>
        <begin position="177"/>
        <end position="242"/>
    </location>
</feature>
<evidence type="ECO:0000313" key="5">
    <source>
        <dbReference type="EMBL" id="GGY97812.1"/>
    </source>
</evidence>
<dbReference type="EMBL" id="BMZA01000002">
    <property type="protein sequence ID" value="GGY97812.1"/>
    <property type="molecule type" value="Genomic_DNA"/>
</dbReference>
<dbReference type="PRINTS" id="PR00038">
    <property type="entry name" value="HTHLUXR"/>
</dbReference>
<dbReference type="Proteomes" id="UP000648075">
    <property type="component" value="Unassembled WGS sequence"/>
</dbReference>
<dbReference type="InterPro" id="IPR016032">
    <property type="entry name" value="Sig_transdc_resp-reg_C-effctor"/>
</dbReference>
<proteinExistence type="predicted"/>
<evidence type="ECO:0000313" key="6">
    <source>
        <dbReference type="Proteomes" id="UP000648075"/>
    </source>
</evidence>
<dbReference type="PANTHER" id="PTHR44688:SF16">
    <property type="entry name" value="DNA-BINDING TRANSCRIPTIONAL ACTIVATOR DEVR_DOSR"/>
    <property type="match status" value="1"/>
</dbReference>
<dbReference type="PANTHER" id="PTHR44688">
    <property type="entry name" value="DNA-BINDING TRANSCRIPTIONAL ACTIVATOR DEVR_DOSR"/>
    <property type="match status" value="1"/>
</dbReference>
<keyword evidence="1" id="KW-0805">Transcription regulation</keyword>
<dbReference type="CDD" id="cd06170">
    <property type="entry name" value="LuxR_C_like"/>
    <property type="match status" value="1"/>
</dbReference>
<evidence type="ECO:0000256" key="3">
    <source>
        <dbReference type="ARBA" id="ARBA00023163"/>
    </source>
</evidence>
<evidence type="ECO:0000256" key="1">
    <source>
        <dbReference type="ARBA" id="ARBA00023015"/>
    </source>
</evidence>
<name>A0A918UEX5_9SPHN</name>
<sequence length="243" mass="27219">MPSASDIATYTEQVVSDCRLTSTSIFFVDQTVEHRRVSYLYHTGVSDEAKHIYSSRMVYLSDPFAKCGKATNEFIRWEAPHLGPMMQEAADYRGFLTHHNINVVGAWCRGLTDDLSLIIGTHRANRSGRADDVPIGLLQDRLNSLSNMVVEHLFAEVLDNSAGQIALRFALPGATATTSESVRMSDRECEIAALICEGKQNKQVAWTLGISEFTVENHLRRIYRKLGIHSRAALVAHFSRRVH</sequence>
<evidence type="ECO:0000259" key="4">
    <source>
        <dbReference type="PROSITE" id="PS50043"/>
    </source>
</evidence>
<dbReference type="InterPro" id="IPR036388">
    <property type="entry name" value="WH-like_DNA-bd_sf"/>
</dbReference>
<dbReference type="PROSITE" id="PS00622">
    <property type="entry name" value="HTH_LUXR_1"/>
    <property type="match status" value="1"/>
</dbReference>
<keyword evidence="6" id="KW-1185">Reference proteome</keyword>
<dbReference type="AlphaFoldDB" id="A0A918UEX5"/>
<dbReference type="InterPro" id="IPR000792">
    <property type="entry name" value="Tscrpt_reg_LuxR_C"/>
</dbReference>
<reference evidence="5" key="1">
    <citation type="journal article" date="2014" name="Int. J. Syst. Evol. Microbiol.">
        <title>Complete genome sequence of Corynebacterium casei LMG S-19264T (=DSM 44701T), isolated from a smear-ripened cheese.</title>
        <authorList>
            <consortium name="US DOE Joint Genome Institute (JGI-PGF)"/>
            <person name="Walter F."/>
            <person name="Albersmeier A."/>
            <person name="Kalinowski J."/>
            <person name="Ruckert C."/>
        </authorList>
    </citation>
    <scope>NUCLEOTIDE SEQUENCE</scope>
    <source>
        <strain evidence="5">KCTC 32255</strain>
    </source>
</reference>
<dbReference type="PROSITE" id="PS50043">
    <property type="entry name" value="HTH_LUXR_2"/>
    <property type="match status" value="1"/>
</dbReference>
<keyword evidence="2" id="KW-0238">DNA-binding</keyword>
<keyword evidence="3" id="KW-0804">Transcription</keyword>
<organism evidence="5 6">
    <name type="scientific">Novosphingobium colocasiae</name>
    <dbReference type="NCBI Taxonomy" id="1256513"/>
    <lineage>
        <taxon>Bacteria</taxon>
        <taxon>Pseudomonadati</taxon>
        <taxon>Pseudomonadota</taxon>
        <taxon>Alphaproteobacteria</taxon>
        <taxon>Sphingomonadales</taxon>
        <taxon>Sphingomonadaceae</taxon>
        <taxon>Novosphingobium</taxon>
    </lineage>
</organism>
<comment type="caution">
    <text evidence="5">The sequence shown here is derived from an EMBL/GenBank/DDBJ whole genome shotgun (WGS) entry which is preliminary data.</text>
</comment>
<dbReference type="Gene3D" id="1.10.10.10">
    <property type="entry name" value="Winged helix-like DNA-binding domain superfamily/Winged helix DNA-binding domain"/>
    <property type="match status" value="1"/>
</dbReference>
<dbReference type="SUPFAM" id="SSF46894">
    <property type="entry name" value="C-terminal effector domain of the bipartite response regulators"/>
    <property type="match status" value="1"/>
</dbReference>